<reference evidence="2 3" key="1">
    <citation type="journal article" date="2012" name="Nat. Biotechnol.">
        <title>Draft genome sequence of pigeonpea (Cajanus cajan), an orphan legume crop of resource-poor farmers.</title>
        <authorList>
            <person name="Varshney R.K."/>
            <person name="Chen W."/>
            <person name="Li Y."/>
            <person name="Bharti A.K."/>
            <person name="Saxena R.K."/>
            <person name="Schlueter J.A."/>
            <person name="Donoghue M.T."/>
            <person name="Azam S."/>
            <person name="Fan G."/>
            <person name="Whaley A.M."/>
            <person name="Farmer A.D."/>
            <person name="Sheridan J."/>
            <person name="Iwata A."/>
            <person name="Tuteja R."/>
            <person name="Penmetsa R.V."/>
            <person name="Wu W."/>
            <person name="Upadhyaya H.D."/>
            <person name="Yang S.P."/>
            <person name="Shah T."/>
            <person name="Saxena K.B."/>
            <person name="Michael T."/>
            <person name="McCombie W.R."/>
            <person name="Yang B."/>
            <person name="Zhang G."/>
            <person name="Yang H."/>
            <person name="Wang J."/>
            <person name="Spillane C."/>
            <person name="Cook D.R."/>
            <person name="May G.D."/>
            <person name="Xu X."/>
            <person name="Jackson S.A."/>
        </authorList>
    </citation>
    <scope>NUCLEOTIDE SEQUENCE [LARGE SCALE GENOMIC DNA]</scope>
    <source>
        <strain evidence="3">cv. Asha</strain>
    </source>
</reference>
<dbReference type="EMBL" id="CM003609">
    <property type="protein sequence ID" value="KYP64312.1"/>
    <property type="molecule type" value="Genomic_DNA"/>
</dbReference>
<dbReference type="Pfam" id="PF03101">
    <property type="entry name" value="FAR1"/>
    <property type="match status" value="1"/>
</dbReference>
<dbReference type="PANTHER" id="PTHR47718:SF13">
    <property type="entry name" value="OS09G0290500 PROTEIN"/>
    <property type="match status" value="1"/>
</dbReference>
<evidence type="ECO:0000313" key="3">
    <source>
        <dbReference type="Proteomes" id="UP000075243"/>
    </source>
</evidence>
<dbReference type="AlphaFoldDB" id="A0A151TB80"/>
<gene>
    <name evidence="2" type="ORF">KK1_018905</name>
</gene>
<dbReference type="Proteomes" id="UP000075243">
    <property type="component" value="Chromosome 7"/>
</dbReference>
<dbReference type="InterPro" id="IPR004330">
    <property type="entry name" value="FAR1_DNA_bnd_dom"/>
</dbReference>
<accession>A0A151TB80</accession>
<keyword evidence="3" id="KW-1185">Reference proteome</keyword>
<name>A0A151TB80_CAJCA</name>
<evidence type="ECO:0000313" key="2">
    <source>
        <dbReference type="EMBL" id="KYP64312.1"/>
    </source>
</evidence>
<evidence type="ECO:0000259" key="1">
    <source>
        <dbReference type="Pfam" id="PF03101"/>
    </source>
</evidence>
<organism evidence="2 3">
    <name type="scientific">Cajanus cajan</name>
    <name type="common">Pigeon pea</name>
    <name type="synonym">Cajanus indicus</name>
    <dbReference type="NCBI Taxonomy" id="3821"/>
    <lineage>
        <taxon>Eukaryota</taxon>
        <taxon>Viridiplantae</taxon>
        <taxon>Streptophyta</taxon>
        <taxon>Embryophyta</taxon>
        <taxon>Tracheophyta</taxon>
        <taxon>Spermatophyta</taxon>
        <taxon>Magnoliopsida</taxon>
        <taxon>eudicotyledons</taxon>
        <taxon>Gunneridae</taxon>
        <taxon>Pentapetalae</taxon>
        <taxon>rosids</taxon>
        <taxon>fabids</taxon>
        <taxon>Fabales</taxon>
        <taxon>Fabaceae</taxon>
        <taxon>Papilionoideae</taxon>
        <taxon>50 kb inversion clade</taxon>
        <taxon>NPAAA clade</taxon>
        <taxon>indigoferoid/millettioid clade</taxon>
        <taxon>Phaseoleae</taxon>
        <taxon>Cajanus</taxon>
    </lineage>
</organism>
<dbReference type="PANTHER" id="PTHR47718">
    <property type="entry name" value="OS01G0519700 PROTEIN"/>
    <property type="match status" value="1"/>
</dbReference>
<protein>
    <submittedName>
        <fullName evidence="2">Protein FAR1-RELATED SEQUENCE 5</fullName>
    </submittedName>
</protein>
<sequence length="195" mass="22877">MRQFLCNKASLRDKKHFIRDDRKKQHRPLTQTNCKAKLRVRLDEKIGKWKVVSFEASHNHIRSEDKYVSLIPTYHGLSTAEKAQVDSLHAQGKRTCHIMGFMMEQKWGCVGLGFNKKDVYNHISQQRRFKPTIMRISGDFFGLNFYEFGYDPSEQNYVVVQIHLSKCDPSHRAFVYSLNGASWRDFEDESLKTIT</sequence>
<proteinExistence type="predicted"/>
<dbReference type="Gramene" id="C.cajan_18369.t">
    <property type="protein sequence ID" value="C.cajan_18369.t"/>
    <property type="gene ID" value="C.cajan_18369"/>
</dbReference>
<feature type="domain" description="FAR1" evidence="1">
    <location>
        <begin position="2"/>
        <end position="60"/>
    </location>
</feature>